<feature type="compositionally biased region" description="Polar residues" evidence="12">
    <location>
        <begin position="731"/>
        <end position="830"/>
    </location>
</feature>
<evidence type="ECO:0000256" key="1">
    <source>
        <dbReference type="ARBA" id="ARBA00004477"/>
    </source>
</evidence>
<keyword evidence="9" id="KW-0811">Translocation</keyword>
<keyword evidence="8 13" id="KW-1133">Transmembrane helix</keyword>
<evidence type="ECO:0000256" key="13">
    <source>
        <dbReference type="SAM" id="Phobius"/>
    </source>
</evidence>
<evidence type="ECO:0000256" key="2">
    <source>
        <dbReference type="ARBA" id="ARBA00010604"/>
    </source>
</evidence>
<dbReference type="GO" id="GO:0005789">
    <property type="term" value="C:endoplasmic reticulum membrane"/>
    <property type="evidence" value="ECO:0007669"/>
    <property type="project" value="UniProtKB-SubCell"/>
</dbReference>
<dbReference type="OrthoDB" id="200187at2759"/>
<keyword evidence="15" id="KW-1185">Reference proteome</keyword>
<dbReference type="PANTHER" id="PTHR12443">
    <property type="entry name" value="TRANSLOCATION PROTEIN SEC62"/>
    <property type="match status" value="1"/>
</dbReference>
<feature type="coiled-coil region" evidence="11">
    <location>
        <begin position="854"/>
        <end position="914"/>
    </location>
</feature>
<evidence type="ECO:0000256" key="4">
    <source>
        <dbReference type="ARBA" id="ARBA00022448"/>
    </source>
</evidence>
<feature type="transmembrane region" description="Helical" evidence="13">
    <location>
        <begin position="164"/>
        <end position="184"/>
    </location>
</feature>
<feature type="region of interest" description="Disordered" evidence="12">
    <location>
        <begin position="320"/>
        <end position="349"/>
    </location>
</feature>
<keyword evidence="6" id="KW-0256">Endoplasmic reticulum</keyword>
<feature type="region of interest" description="Disordered" evidence="12">
    <location>
        <begin position="652"/>
        <end position="686"/>
    </location>
</feature>
<evidence type="ECO:0000313" key="14">
    <source>
        <dbReference type="EMBL" id="KRX15047.1"/>
    </source>
</evidence>
<evidence type="ECO:0000256" key="3">
    <source>
        <dbReference type="ARBA" id="ARBA00021257"/>
    </source>
</evidence>
<evidence type="ECO:0000256" key="9">
    <source>
        <dbReference type="ARBA" id="ARBA00023010"/>
    </source>
</evidence>
<keyword evidence="7" id="KW-0653">Protein transport</keyword>
<comment type="caution">
    <text evidence="14">The sequence shown here is derived from an EMBL/GenBank/DDBJ whole genome shotgun (WGS) entry which is preliminary data.</text>
</comment>
<proteinExistence type="inferred from homology"/>
<keyword evidence="10 13" id="KW-0472">Membrane</keyword>
<organism evidence="14 15">
    <name type="scientific">Trichinella nelsoni</name>
    <dbReference type="NCBI Taxonomy" id="6336"/>
    <lineage>
        <taxon>Eukaryota</taxon>
        <taxon>Metazoa</taxon>
        <taxon>Ecdysozoa</taxon>
        <taxon>Nematoda</taxon>
        <taxon>Enoplea</taxon>
        <taxon>Dorylaimia</taxon>
        <taxon>Trichinellida</taxon>
        <taxon>Trichinellidae</taxon>
        <taxon>Trichinella</taxon>
    </lineage>
</organism>
<comment type="similarity">
    <text evidence="2">Belongs to the SEC62 family.</text>
</comment>
<keyword evidence="4" id="KW-0813">Transport</keyword>
<keyword evidence="11" id="KW-0175">Coiled coil</keyword>
<evidence type="ECO:0000256" key="5">
    <source>
        <dbReference type="ARBA" id="ARBA00022692"/>
    </source>
</evidence>
<evidence type="ECO:0000256" key="6">
    <source>
        <dbReference type="ARBA" id="ARBA00022824"/>
    </source>
</evidence>
<feature type="transmembrane region" description="Helical" evidence="13">
    <location>
        <begin position="190"/>
        <end position="215"/>
    </location>
</feature>
<dbReference type="STRING" id="6336.A0A0V0RKW9"/>
<feature type="region of interest" description="Disordered" evidence="12">
    <location>
        <begin position="731"/>
        <end position="836"/>
    </location>
</feature>
<protein>
    <recommendedName>
        <fullName evidence="3">Translocation protein SEC62</fullName>
    </recommendedName>
</protein>
<feature type="compositionally biased region" description="Polar residues" evidence="12">
    <location>
        <begin position="663"/>
        <end position="686"/>
    </location>
</feature>
<feature type="compositionally biased region" description="Polar residues" evidence="12">
    <location>
        <begin position="329"/>
        <end position="339"/>
    </location>
</feature>
<dbReference type="PANTHER" id="PTHR12443:SF9">
    <property type="entry name" value="TRANSLOCATION PROTEIN SEC62"/>
    <property type="match status" value="1"/>
</dbReference>
<name>A0A0V0RKW9_9BILA</name>
<dbReference type="Proteomes" id="UP000054630">
    <property type="component" value="Unassembled WGS sequence"/>
</dbReference>
<comment type="subcellular location">
    <subcellularLocation>
        <location evidence="1">Endoplasmic reticulum membrane</location>
        <topology evidence="1">Multi-pass membrane protein</topology>
    </subcellularLocation>
</comment>
<feature type="region of interest" description="Disordered" evidence="12">
    <location>
        <begin position="252"/>
        <end position="281"/>
    </location>
</feature>
<feature type="coiled-coil region" evidence="11">
    <location>
        <begin position="357"/>
        <end position="421"/>
    </location>
</feature>
<dbReference type="Pfam" id="PF03839">
    <property type="entry name" value="Sec62"/>
    <property type="match status" value="1"/>
</dbReference>
<sequence>MGNKRRLKRREKPSDMSMKPTKLEYGVAKYLRFNCPTKTTTYFGNDLHYFNGCKAVDTLLESHWAHGKDDLFLNTRQSCVDYLQGCRFAVLIDKGFFFHARKLVPKKRDPGLSRSSLQDKKQIGDVQKSDGELPSKKARRVKIEFHDDQIFVYVWQYDPTSTKAFLIGILLVIGSILVCLFPLWPQQFRICVYYLSMAVMCFMVRLLLFVIIWICTMGKHHLWLLPNLLEDCSVVESFKPLYAYTYHGKDAEGRKEKNGEDDDEADNDESNDGRDSEDDDDDDFGKGLFTMLCSVQKQSPSELYSTSEDENKEICGKEFSKNREKTELQSDNIDSNAVSPESGAMERKREREFRTKMLRQQLEKEDHERRLKALREAEEREERVRKAKDLQKLKRTLELHCQNEERQRKVFQRRVQLENEKADKRKDAELKTMKSVQKPALTKYRSTAASKYVFGSSTPRSFSYMGKSVAAHLTAEVSGGVNRAGQKGAGLSTKKSVRGVGSGRDTMAVSLYSAPNRESTAHAADSMTKSITIGESSRSVSARNVRQNNSALSTDMKRVAQSGSKAVQRRAVANRTSLNVVPAQTKVESVGISKSSENASTAELLDSTCENILSLTAESVKESDIHEWNLNDHVECDLTKSQSDAGIMEETAQMQEETDENESSLLSATSPSVESRTASVLESSATFPSVESRTASVLESSATFPSVESRTASVLESSATFPSVESRTASVLESSATFPSVESRTASVLESSATFPSVESRTASVLESSATSPSVESRTASLLESSATSPSVESRTASLLESSATSPSVESRTASLLESVGKTPTDQTRSVGKVNGGNEVSVNVNAKGVKLLTEEEAKAALAEKRRLIREQRNLEILEKMERSNESINKKEPDVEVEEKRLEEKLEDVEKVEDLTPSVEEQRQEVLEKKDTERRPDIKKKINEILTRARMGSKVLETPKSSDGCASSLQEKTPKSEVLCDKNSRSNSLAVLEKLATSGRSIGPSLENILNRVRSPLIYGSNNTMASTLSVSADSGASEQSNCSLSINGDASQFGASVSTKTADGSFVVDGNAINVSYEDVKSASNGCGKSETDQSKVVNNFKQMASDDDSSADLPLTVICKTTNTITTTSSDDVINENANG</sequence>
<dbReference type="InterPro" id="IPR004728">
    <property type="entry name" value="Sec62"/>
</dbReference>
<feature type="region of interest" description="Disordered" evidence="12">
    <location>
        <begin position="481"/>
        <end position="500"/>
    </location>
</feature>
<evidence type="ECO:0000256" key="8">
    <source>
        <dbReference type="ARBA" id="ARBA00022989"/>
    </source>
</evidence>
<feature type="compositionally biased region" description="Polar residues" evidence="12">
    <location>
        <begin position="958"/>
        <end position="970"/>
    </location>
</feature>
<accession>A0A0V0RKW9</accession>
<evidence type="ECO:0000256" key="10">
    <source>
        <dbReference type="ARBA" id="ARBA00023136"/>
    </source>
</evidence>
<reference evidence="14 15" key="1">
    <citation type="submission" date="2015-01" db="EMBL/GenBank/DDBJ databases">
        <title>Evolution of Trichinella species and genotypes.</title>
        <authorList>
            <person name="Korhonen P.K."/>
            <person name="Edoardo P."/>
            <person name="Giuseppe L.R."/>
            <person name="Gasser R.B."/>
        </authorList>
    </citation>
    <scope>NUCLEOTIDE SEQUENCE [LARGE SCALE GENOMIC DNA]</scope>
    <source>
        <strain evidence="14">ISS37</strain>
    </source>
</reference>
<evidence type="ECO:0000313" key="15">
    <source>
        <dbReference type="Proteomes" id="UP000054630"/>
    </source>
</evidence>
<evidence type="ECO:0000256" key="12">
    <source>
        <dbReference type="SAM" id="MobiDB-lite"/>
    </source>
</evidence>
<evidence type="ECO:0000256" key="7">
    <source>
        <dbReference type="ARBA" id="ARBA00022927"/>
    </source>
</evidence>
<dbReference type="EMBL" id="JYDL01000142">
    <property type="protein sequence ID" value="KRX15047.1"/>
    <property type="molecule type" value="Genomic_DNA"/>
</dbReference>
<dbReference type="GO" id="GO:0031204">
    <property type="term" value="P:post-translational protein targeting to membrane, translocation"/>
    <property type="evidence" value="ECO:0007669"/>
    <property type="project" value="TreeGrafter"/>
</dbReference>
<gene>
    <name evidence="14" type="primary">Sec62</name>
    <name evidence="14" type="ORF">T07_36</name>
</gene>
<feature type="compositionally biased region" description="Acidic residues" evidence="12">
    <location>
        <begin position="259"/>
        <end position="281"/>
    </location>
</feature>
<keyword evidence="5 13" id="KW-0812">Transmembrane</keyword>
<dbReference type="AlphaFoldDB" id="A0A0V0RKW9"/>
<feature type="region of interest" description="Disordered" evidence="12">
    <location>
        <begin position="955"/>
        <end position="974"/>
    </location>
</feature>
<evidence type="ECO:0000256" key="11">
    <source>
        <dbReference type="SAM" id="Coils"/>
    </source>
</evidence>